<accession>A0A9D2U6J4</accession>
<proteinExistence type="predicted"/>
<dbReference type="Proteomes" id="UP000823909">
    <property type="component" value="Unassembled WGS sequence"/>
</dbReference>
<gene>
    <name evidence="2" type="ORF">H9910_01020</name>
</gene>
<reference evidence="2" key="2">
    <citation type="submission" date="2021-04" db="EMBL/GenBank/DDBJ databases">
        <authorList>
            <person name="Gilroy R."/>
        </authorList>
    </citation>
    <scope>NUCLEOTIDE SEQUENCE</scope>
    <source>
        <strain evidence="2">ChiBcec15-3976</strain>
    </source>
</reference>
<organism evidence="2 3">
    <name type="scientific">Candidatus Mediterraneibacter quadrami</name>
    <dbReference type="NCBI Taxonomy" id="2838684"/>
    <lineage>
        <taxon>Bacteria</taxon>
        <taxon>Bacillati</taxon>
        <taxon>Bacillota</taxon>
        <taxon>Clostridia</taxon>
        <taxon>Lachnospirales</taxon>
        <taxon>Lachnospiraceae</taxon>
        <taxon>Mediterraneibacter</taxon>
    </lineage>
</organism>
<comment type="caution">
    <text evidence="2">The sequence shown here is derived from an EMBL/GenBank/DDBJ whole genome shotgun (WGS) entry which is preliminary data.</text>
</comment>
<feature type="transmembrane region" description="Helical" evidence="1">
    <location>
        <begin position="155"/>
        <end position="171"/>
    </location>
</feature>
<dbReference type="AlphaFoldDB" id="A0A9D2U6J4"/>
<keyword evidence="1" id="KW-0472">Membrane</keyword>
<sequence length="172" mass="19849">MERLIGGILILTATCGAGYVYCRELNNYIARLRYLRYTFGLIRGEINYAHAPLPEVLSEVAGRVRQPYRKWLLETARALADRSESSFARIWNKCVDRYLDRLDLKEAHSVLLKEAGTFLGSLEKDTLDHTLQMYLNRMDLEIEKQREGLASRIRIGRWLGVMSGLFLIVLLL</sequence>
<name>A0A9D2U6J4_9FIRM</name>
<evidence type="ECO:0000313" key="3">
    <source>
        <dbReference type="Proteomes" id="UP000823909"/>
    </source>
</evidence>
<evidence type="ECO:0000256" key="1">
    <source>
        <dbReference type="SAM" id="Phobius"/>
    </source>
</evidence>
<keyword evidence="1" id="KW-0812">Transmembrane</keyword>
<evidence type="ECO:0000313" key="2">
    <source>
        <dbReference type="EMBL" id="HJD41582.1"/>
    </source>
</evidence>
<dbReference type="Pfam" id="PF09548">
    <property type="entry name" value="Spore_III_AB"/>
    <property type="match status" value="1"/>
</dbReference>
<keyword evidence="1" id="KW-1133">Transmembrane helix</keyword>
<protein>
    <submittedName>
        <fullName evidence="2">Stage III sporulation protein AB</fullName>
    </submittedName>
</protein>
<reference evidence="2" key="1">
    <citation type="journal article" date="2021" name="PeerJ">
        <title>Extensive microbial diversity within the chicken gut microbiome revealed by metagenomics and culture.</title>
        <authorList>
            <person name="Gilroy R."/>
            <person name="Ravi A."/>
            <person name="Getino M."/>
            <person name="Pursley I."/>
            <person name="Horton D.L."/>
            <person name="Alikhan N.F."/>
            <person name="Baker D."/>
            <person name="Gharbi K."/>
            <person name="Hall N."/>
            <person name="Watson M."/>
            <person name="Adriaenssens E.M."/>
            <person name="Foster-Nyarko E."/>
            <person name="Jarju S."/>
            <person name="Secka A."/>
            <person name="Antonio M."/>
            <person name="Oren A."/>
            <person name="Chaudhuri R.R."/>
            <person name="La Ragione R."/>
            <person name="Hildebrand F."/>
            <person name="Pallen M.J."/>
        </authorList>
    </citation>
    <scope>NUCLEOTIDE SEQUENCE</scope>
    <source>
        <strain evidence="2">ChiBcec15-3976</strain>
    </source>
</reference>
<dbReference type="EMBL" id="DWUU01000008">
    <property type="protein sequence ID" value="HJD41582.1"/>
    <property type="molecule type" value="Genomic_DNA"/>
</dbReference>
<dbReference type="InterPro" id="IPR014198">
    <property type="entry name" value="Spore_III_AB"/>
</dbReference>